<evidence type="ECO:0000256" key="1">
    <source>
        <dbReference type="ARBA" id="ARBA00006545"/>
    </source>
</evidence>
<evidence type="ECO:0000313" key="2">
    <source>
        <dbReference type="EMBL" id="CAD9677589.1"/>
    </source>
</evidence>
<dbReference type="GO" id="GO:0045053">
    <property type="term" value="P:protein retention in Golgi apparatus"/>
    <property type="evidence" value="ECO:0007669"/>
    <property type="project" value="TreeGrafter"/>
</dbReference>
<protein>
    <recommendedName>
        <fullName evidence="3">Vacuolar protein sorting-associated protein 13 DH-like domain-containing protein</fullName>
    </recommendedName>
</protein>
<dbReference type="AlphaFoldDB" id="A0A7S2RQ69"/>
<dbReference type="InterPro" id="IPR026847">
    <property type="entry name" value="VPS13"/>
</dbReference>
<dbReference type="PANTHER" id="PTHR16166:SF93">
    <property type="entry name" value="INTERMEMBRANE LIPID TRANSFER PROTEIN VPS13"/>
    <property type="match status" value="1"/>
</dbReference>
<dbReference type="PANTHER" id="PTHR16166">
    <property type="entry name" value="VACUOLAR PROTEIN SORTING-ASSOCIATED PROTEIN VPS13"/>
    <property type="match status" value="1"/>
</dbReference>
<evidence type="ECO:0008006" key="3">
    <source>
        <dbReference type="Google" id="ProtNLM"/>
    </source>
</evidence>
<comment type="similarity">
    <text evidence="1">Belongs to the VPS13 family.</text>
</comment>
<accession>A0A7S2RQ69</accession>
<organism evidence="2">
    <name type="scientific">Eucampia antarctica</name>
    <dbReference type="NCBI Taxonomy" id="49252"/>
    <lineage>
        <taxon>Eukaryota</taxon>
        <taxon>Sar</taxon>
        <taxon>Stramenopiles</taxon>
        <taxon>Ochrophyta</taxon>
        <taxon>Bacillariophyta</taxon>
        <taxon>Mediophyceae</taxon>
        <taxon>Biddulphiophycidae</taxon>
        <taxon>Hemiaulales</taxon>
        <taxon>Hemiaulaceae</taxon>
        <taxon>Eucampia</taxon>
    </lineage>
</organism>
<dbReference type="EMBL" id="HBHI01017023">
    <property type="protein sequence ID" value="CAD9677589.1"/>
    <property type="molecule type" value="Transcribed_RNA"/>
</dbReference>
<reference evidence="2" key="1">
    <citation type="submission" date="2021-01" db="EMBL/GenBank/DDBJ databases">
        <authorList>
            <person name="Corre E."/>
            <person name="Pelletier E."/>
            <person name="Niang G."/>
            <person name="Scheremetjew M."/>
            <person name="Finn R."/>
            <person name="Kale V."/>
            <person name="Holt S."/>
            <person name="Cochrane G."/>
            <person name="Meng A."/>
            <person name="Brown T."/>
            <person name="Cohen L."/>
        </authorList>
    </citation>
    <scope>NUCLEOTIDE SEQUENCE</scope>
    <source>
        <strain evidence="2">CCMP1452</strain>
    </source>
</reference>
<proteinExistence type="inferred from homology"/>
<dbReference type="GO" id="GO:0006623">
    <property type="term" value="P:protein targeting to vacuole"/>
    <property type="evidence" value="ECO:0007669"/>
    <property type="project" value="TreeGrafter"/>
</dbReference>
<sequence length="635" mass="70485">MADRRFDQKISMSIDAEQKLSIAKSRRVYLEHFHLHPIRLSLTFSQEWIDFNSASEGVQIFQFIRSMPSLTNAPLTFTSFVVSHAFEAPQALIRILGAHYFSQLARQIFAILGSLTILNGPADFLANVGTGVRDFFYEPINGLVHGPTQFIEGLETGALSLARGVIVGVVRGAAQVTDLVTLNIAGLTDKSFIEERNAYKRSLADARSRCDTPHTLNESLYFAGDSIARSIKSGAVGMMEQPSMYASRNGSAGLVHGVGKALVGAILKPMVGVGDAVVLVLNHVTDAASITNKVQKVSKRLRRALPQRGQTINVQLIPYDESAAGAQKIVTENESLNDVYIGHVHISSHLIIASERSLWAIDQKTSERLCLNWEEISHFSRMEDKIMKISVFSQTGLQSHIFKVYSSAQFVKFYHLLYIQSSRMGNGSNSVCELDNIPGIKYKQQKHNFGSFNNRRVSLRSTTRDETGLIARCCARVKLLGSESPSFFNNLDKEAWTLISSWGQMFTGLSSRRCVVAGFINGTHNFLQMKSTNLVEGGSSCYRMASKEYDEVQNTLQPGGAMILFAWGSTPSLLHEGRVILKIETNAFVCDLSEEKNSSTHATPLPDYQVCFLEKSYDSSGWWAKYWLLVSQTHH</sequence>
<gene>
    <name evidence="2" type="ORF">EANT1437_LOCUS8747</name>
</gene>
<name>A0A7S2RQ69_9STRA</name>